<dbReference type="InterPro" id="IPR046522">
    <property type="entry name" value="DUF6699"/>
</dbReference>
<dbReference type="EMBL" id="LUGG01000043">
    <property type="protein sequence ID" value="OBZ65616.1"/>
    <property type="molecule type" value="Genomic_DNA"/>
</dbReference>
<gene>
    <name evidence="3" type="ORF">A0H81_14429</name>
</gene>
<sequence length="568" mass="62350">MPSYFRNLFGGQSSQSSSKTHSRSSSQPPVGNIYAVPGNASAAAAGPNAKVQRSYSYSASRSTAPSPLRFTTGTDTRTTYGYGSRTDYAQQTAESRPRVPRSASHPAREPGHLRARDPTRARRCIQEWASRGRQAPTWATAPMPALPSDRTNLGNLTAVWRLSACANALTLLAQLCAGACHSPLHAPSTRLTRLHRAPITYDVSFTPSARTVLDRATHSAIPAHTLSQPATEPPTPAGSRLVLRCEKFPWPVIVSGSLSNSHSSPTRPRFTIGSASSHGHSAAGGVITNLDVLYAVHTTLLTPITPEEWEALGHGSKAQQKVTRAYERRCTRMGGGGGRRAAHRLARGEDAPRRRGGRQERGARGREETRVREGVSARAGLILVVFGLRGFWLDIHSSMHVYNILLWTLNARRGRYTSTRPYSAHLYAHVFIAYHAYVLCIIAYHIREECPIKGATWNLTKKDTRNRHAYIAPTGPCTRYSPAKNARDAARKRADPRIFGFAAQEQLTPSSGKSYVPGIATTQPALSWCELQFIWSFAVAQHRRQKRPAEGSTLSKDTESERERKIVI</sequence>
<protein>
    <recommendedName>
        <fullName evidence="2">DUF6699 domain-containing protein</fullName>
    </recommendedName>
</protein>
<proteinExistence type="predicted"/>
<dbReference type="Proteomes" id="UP000092993">
    <property type="component" value="Unassembled WGS sequence"/>
</dbReference>
<feature type="compositionally biased region" description="Basic and acidic residues" evidence="1">
    <location>
        <begin position="556"/>
        <end position="568"/>
    </location>
</feature>
<evidence type="ECO:0000313" key="4">
    <source>
        <dbReference type="Proteomes" id="UP000092993"/>
    </source>
</evidence>
<keyword evidence="4" id="KW-1185">Reference proteome</keyword>
<evidence type="ECO:0000259" key="2">
    <source>
        <dbReference type="Pfam" id="PF20415"/>
    </source>
</evidence>
<feature type="compositionally biased region" description="Basic and acidic residues" evidence="1">
    <location>
        <begin position="106"/>
        <end position="120"/>
    </location>
</feature>
<comment type="caution">
    <text evidence="3">The sequence shown here is derived from an EMBL/GenBank/DDBJ whole genome shotgun (WGS) entry which is preliminary data.</text>
</comment>
<feature type="compositionally biased region" description="Low complexity" evidence="1">
    <location>
        <begin position="35"/>
        <end position="88"/>
    </location>
</feature>
<evidence type="ECO:0000313" key="3">
    <source>
        <dbReference type="EMBL" id="OBZ65616.1"/>
    </source>
</evidence>
<dbReference type="AlphaFoldDB" id="A0A1C7LN29"/>
<organism evidence="3 4">
    <name type="scientific">Grifola frondosa</name>
    <name type="common">Maitake</name>
    <name type="synonym">Polyporus frondosus</name>
    <dbReference type="NCBI Taxonomy" id="5627"/>
    <lineage>
        <taxon>Eukaryota</taxon>
        <taxon>Fungi</taxon>
        <taxon>Dikarya</taxon>
        <taxon>Basidiomycota</taxon>
        <taxon>Agaricomycotina</taxon>
        <taxon>Agaricomycetes</taxon>
        <taxon>Polyporales</taxon>
        <taxon>Grifolaceae</taxon>
        <taxon>Grifola</taxon>
    </lineage>
</organism>
<feature type="region of interest" description="Disordered" evidence="1">
    <location>
        <begin position="546"/>
        <end position="568"/>
    </location>
</feature>
<evidence type="ECO:0000256" key="1">
    <source>
        <dbReference type="SAM" id="MobiDB-lite"/>
    </source>
</evidence>
<name>A0A1C7LN29_GRIFR</name>
<feature type="domain" description="DUF6699" evidence="2">
    <location>
        <begin position="199"/>
        <end position="337"/>
    </location>
</feature>
<dbReference type="Pfam" id="PF20415">
    <property type="entry name" value="DUF6699"/>
    <property type="match status" value="1"/>
</dbReference>
<feature type="compositionally biased region" description="Basic and acidic residues" evidence="1">
    <location>
        <begin position="346"/>
        <end position="370"/>
    </location>
</feature>
<feature type="region of interest" description="Disordered" evidence="1">
    <location>
        <begin position="331"/>
        <end position="370"/>
    </location>
</feature>
<feature type="region of interest" description="Disordered" evidence="1">
    <location>
        <begin position="1"/>
        <end position="120"/>
    </location>
</feature>
<reference evidence="3 4" key="1">
    <citation type="submission" date="2016-03" db="EMBL/GenBank/DDBJ databases">
        <title>Whole genome sequencing of Grifola frondosa 9006-11.</title>
        <authorList>
            <person name="Min B."/>
            <person name="Park H."/>
            <person name="Kim J.-G."/>
            <person name="Cho H."/>
            <person name="Oh Y.-L."/>
            <person name="Kong W.-S."/>
            <person name="Choi I.-G."/>
        </authorList>
    </citation>
    <scope>NUCLEOTIDE SEQUENCE [LARGE SCALE GENOMIC DNA]</scope>
    <source>
        <strain evidence="3 4">9006-11</strain>
    </source>
</reference>
<dbReference type="OrthoDB" id="3242468at2759"/>
<feature type="compositionally biased region" description="Low complexity" evidence="1">
    <location>
        <begin position="12"/>
        <end position="27"/>
    </location>
</feature>
<accession>A0A1C7LN29</accession>